<evidence type="ECO:0000313" key="3">
    <source>
        <dbReference type="EMBL" id="QNQ89288.1"/>
    </source>
</evidence>
<evidence type="ECO:0008006" key="5">
    <source>
        <dbReference type="Google" id="ProtNLM"/>
    </source>
</evidence>
<feature type="domain" description="PucR C-terminal helix-turn-helix" evidence="2">
    <location>
        <begin position="452"/>
        <end position="505"/>
    </location>
</feature>
<evidence type="ECO:0000259" key="1">
    <source>
        <dbReference type="Pfam" id="PF07905"/>
    </source>
</evidence>
<dbReference type="Pfam" id="PF13556">
    <property type="entry name" value="HTH_30"/>
    <property type="match status" value="1"/>
</dbReference>
<dbReference type="PANTHER" id="PTHR33744:SF15">
    <property type="entry name" value="CARBOHYDRATE DIACID REGULATOR"/>
    <property type="match status" value="1"/>
</dbReference>
<dbReference type="InterPro" id="IPR042070">
    <property type="entry name" value="PucR_C-HTH_sf"/>
</dbReference>
<dbReference type="InterPro" id="IPR012914">
    <property type="entry name" value="PucR_dom"/>
</dbReference>
<dbReference type="Proteomes" id="UP000516320">
    <property type="component" value="Chromosome"/>
</dbReference>
<dbReference type="Pfam" id="PF07905">
    <property type="entry name" value="PucR"/>
    <property type="match status" value="1"/>
</dbReference>
<proteinExistence type="predicted"/>
<sequence>MMWKIYSVDKSIALTRQAGQSDALELRWLLRQTRLQLRPIWEHFAKFRAVHTSELHMPGEFLPDASIVLTLGMAFEKNPEDFWDYAAHLAENSVVGVGFGTGMVFPEVPPHLIDACHHHGIALFEVPRSTAFLSITSLVSEEFARRARRQRDQAARTQAALDQAAVTHGLSGLMARLAEALDADLAVVDDDARIYAQVGERALNQARRYLSRGHGSSGLGPGNLIQQMMSTGKRFHILSICSARVLSESDRLLVKHAAGLADILLRRADDPESLGAQLRSHALALHLGRDQHSEVIAHILQEVVDAEGRVRPMVVHADQPATMRRAKRFLEAALRREERLSTTLTLDDTTFMALFRGARTPTEMATLMSSLQSRLRLCVGSALRLSELTAPTVDDLALLCRAQQLGQWCTQADSGQVWLRTPAVAEILDQRAHVTWDRLVQVDKEQGSHFCETIAAWARAGTNLRSAAEALGVHRHTMRNRMAKIAEICEIDLHDPLVIAELLLVVASRQTPRSIPSG</sequence>
<gene>
    <name evidence="3" type="ORF">GP475_00560</name>
</gene>
<protein>
    <recommendedName>
        <fullName evidence="5">PucR family transcriptional regulator</fullName>
    </recommendedName>
</protein>
<dbReference type="Gene3D" id="1.10.10.2840">
    <property type="entry name" value="PucR C-terminal helix-turn-helix domain"/>
    <property type="match status" value="1"/>
</dbReference>
<feature type="domain" description="Purine catabolism PurC-like" evidence="1">
    <location>
        <begin position="48"/>
        <end position="141"/>
    </location>
</feature>
<evidence type="ECO:0000313" key="4">
    <source>
        <dbReference type="Proteomes" id="UP000516320"/>
    </source>
</evidence>
<reference evidence="3 4" key="1">
    <citation type="submission" date="2019-12" db="EMBL/GenBank/DDBJ databases">
        <title>Corynebacterium sp. nov., isolated from feces of the Anser Albifrons in China.</title>
        <authorList>
            <person name="Liu Q."/>
        </authorList>
    </citation>
    <scope>NUCLEOTIDE SEQUENCE [LARGE SCALE GENOMIC DNA]</scope>
    <source>
        <strain evidence="3 4">4H37-19</strain>
    </source>
</reference>
<evidence type="ECO:0000259" key="2">
    <source>
        <dbReference type="Pfam" id="PF13556"/>
    </source>
</evidence>
<name>A0A7H0SL63_9CORY</name>
<organism evidence="3 4">
    <name type="scientific">Corynebacterium poyangense</name>
    <dbReference type="NCBI Taxonomy" id="2684405"/>
    <lineage>
        <taxon>Bacteria</taxon>
        <taxon>Bacillati</taxon>
        <taxon>Actinomycetota</taxon>
        <taxon>Actinomycetes</taxon>
        <taxon>Mycobacteriales</taxon>
        <taxon>Corynebacteriaceae</taxon>
        <taxon>Corynebacterium</taxon>
    </lineage>
</organism>
<dbReference type="InterPro" id="IPR025736">
    <property type="entry name" value="PucR_C-HTH_dom"/>
</dbReference>
<dbReference type="EMBL" id="CP046884">
    <property type="protein sequence ID" value="QNQ89288.1"/>
    <property type="molecule type" value="Genomic_DNA"/>
</dbReference>
<accession>A0A7H0SL63</accession>
<dbReference type="AlphaFoldDB" id="A0A7H0SL63"/>
<dbReference type="PANTHER" id="PTHR33744">
    <property type="entry name" value="CARBOHYDRATE DIACID REGULATOR"/>
    <property type="match status" value="1"/>
</dbReference>
<keyword evidence="4" id="KW-1185">Reference proteome</keyword>
<dbReference type="InterPro" id="IPR051448">
    <property type="entry name" value="CdaR-like_regulators"/>
</dbReference>
<dbReference type="KEGG" id="cpoy:GP475_00560"/>